<feature type="compositionally biased region" description="Basic and acidic residues" evidence="1">
    <location>
        <begin position="1021"/>
        <end position="1039"/>
    </location>
</feature>
<feature type="compositionally biased region" description="Low complexity" evidence="1">
    <location>
        <begin position="20"/>
        <end position="37"/>
    </location>
</feature>
<dbReference type="Proteomes" id="UP000829685">
    <property type="component" value="Unassembled WGS sequence"/>
</dbReference>
<feature type="compositionally biased region" description="Basic and acidic residues" evidence="1">
    <location>
        <begin position="332"/>
        <end position="341"/>
    </location>
</feature>
<protein>
    <submittedName>
        <fullName evidence="2">Uncharacterized protein</fullName>
    </submittedName>
</protein>
<keyword evidence="3" id="KW-1185">Reference proteome</keyword>
<evidence type="ECO:0000313" key="3">
    <source>
        <dbReference type="Proteomes" id="UP000829685"/>
    </source>
</evidence>
<feature type="region of interest" description="Disordered" evidence="1">
    <location>
        <begin position="924"/>
        <end position="1007"/>
    </location>
</feature>
<feature type="region of interest" description="Disordered" evidence="1">
    <location>
        <begin position="425"/>
        <end position="444"/>
    </location>
</feature>
<feature type="region of interest" description="Disordered" evidence="1">
    <location>
        <begin position="253"/>
        <end position="279"/>
    </location>
</feature>
<feature type="compositionally biased region" description="Low complexity" evidence="1">
    <location>
        <begin position="146"/>
        <end position="162"/>
    </location>
</feature>
<feature type="region of interest" description="Disordered" evidence="1">
    <location>
        <begin position="484"/>
        <end position="511"/>
    </location>
</feature>
<feature type="region of interest" description="Disordered" evidence="1">
    <location>
        <begin position="748"/>
        <end position="819"/>
    </location>
</feature>
<feature type="compositionally biased region" description="Basic and acidic residues" evidence="1">
    <location>
        <begin position="253"/>
        <end position="262"/>
    </location>
</feature>
<feature type="compositionally biased region" description="Basic and acidic residues" evidence="1">
    <location>
        <begin position="1053"/>
        <end position="1064"/>
    </location>
</feature>
<feature type="compositionally biased region" description="Low complexity" evidence="1">
    <location>
        <begin position="211"/>
        <end position="224"/>
    </location>
</feature>
<sequence>MAGTYAAVMQDDRDGYDGASPPMSLSPALSSSPFPQLPTFETTLTPLSMDSDTFLSHDAGDTDDGKTKLRLETPAAGTAAATAGAGDAAGLAQSVTGPARATVPAMEPAENEYELLSPSPGAVDADSSGPSSQNLKLGFSSPVRRAANTDTDTSSTAASPTSVRGSAGPRATRHQDPFPSLDINTLQQPTIVKPTPTPVLRTASTTSVQLVHPSPSVRSRSSSHASNIAQLEATAEILSMTSSIEDAIRDLHEEQKRSDSRRSSILAASTGSGPDYKETFPFARQVSGTRSILETNSAARLGGYSPAGYVMSPNHSLLSNPSRLRSGSYTRSEADSSEHLSRSGPGKGSTRSSKSTTKPFLTDIAEMEPSGLTLAAMDEADKLEEHSDEEETLNIPAMDDIDLTPNADQYGASGTTDYWGQAVAQDHAKQTDAHDGRRSPTGSTGTFELAEMAFADFDGEHCSPEAEQDPFDQPFDLDLSLQLPPEEERDPNRPRISRPTQPTVRPKSYMDPETGQQMLFYPARVPLMLNLPQKLSKKPMAAVRNIRRSQVLSAMPQANRQSAAWLPEVLPERLIDPLGSGPGSDVASPVPRPDAASETAMSPSMDQEEPQPESRPNPQILNEDARKSRMSVLDPSDKRKSRMAYPLENLPPQLRASAFFDMPSESPHVELKDGSAMATLDSILDASASAPVSAFTDHAFAGKLGSEVYGVDKKRKSQMKRASVSTTAALDVKKRGSFFHLRTPSKISIKSSSKDSSRNTITASRLGGDIDGESDDERTKLSGSVDGEPIHDDEEEEGEEEEEEESDEDPAAYGPPTTLLAELQIRKRQQKLRTRAPAQAYPNGMHSTLLEIDAVAELERKNRKGKKINLAWEEPNQADEESDDEDVPLGLLAAKKNGTLNAHTIQAEINRPLGLMERRNLEDNEPLSQRRNRLQGRPALAQRPSMMTLGGGALGMSGGLAPPSPSLRIQTPEEDEVEGETLAQRRRRLREREEGASALPEPRPLSSAFSVDLLNQLGDAFKDDNSAETGSKGKEKAAPAEEEETLGQRRRRLQAEREAREKEMGAGAGAALSPLDAPILTKRHSMADVLGASRKTVLVDPRADAENARQQEAERFKREQDQKLAGFRAQMPTSLVTPNLQRSGGYLAGQLNDGNAGGLGRPRVASNYAVQAPPIGYNGAMNGGGMMNGGMVGNGAYGAAGAGVGFGMQNVYAHNNLSQPNFAYGMPLQMQAMQVPMQQPGQQYDRVDRWRQSIVP</sequence>
<feature type="compositionally biased region" description="Basic and acidic residues" evidence="1">
    <location>
        <begin position="426"/>
        <end position="438"/>
    </location>
</feature>
<gene>
    <name evidence="2" type="ORF">JX265_005236</name>
</gene>
<feature type="region of interest" description="Disordered" evidence="1">
    <location>
        <begin position="1021"/>
        <end position="1070"/>
    </location>
</feature>
<feature type="region of interest" description="Disordered" evidence="1">
    <location>
        <begin position="1"/>
        <end position="37"/>
    </location>
</feature>
<feature type="region of interest" description="Disordered" evidence="1">
    <location>
        <begin position="576"/>
        <end position="640"/>
    </location>
</feature>
<comment type="caution">
    <text evidence="2">The sequence shown here is derived from an EMBL/GenBank/DDBJ whole genome shotgun (WGS) entry which is preliminary data.</text>
</comment>
<feature type="compositionally biased region" description="Low complexity" evidence="1">
    <location>
        <begin position="75"/>
        <end position="92"/>
    </location>
</feature>
<feature type="region of interest" description="Disordered" evidence="1">
    <location>
        <begin position="313"/>
        <end position="360"/>
    </location>
</feature>
<name>A0A9P9WPR0_9PEZI</name>
<evidence type="ECO:0000256" key="1">
    <source>
        <dbReference type="SAM" id="MobiDB-lite"/>
    </source>
</evidence>
<feature type="compositionally biased region" description="Gly residues" evidence="1">
    <location>
        <begin position="949"/>
        <end position="958"/>
    </location>
</feature>
<accession>A0A9P9WPR0</accession>
<dbReference type="AlphaFoldDB" id="A0A9P9WPR0"/>
<feature type="compositionally biased region" description="Polar residues" evidence="1">
    <location>
        <begin position="313"/>
        <end position="331"/>
    </location>
</feature>
<dbReference type="EMBL" id="JAFIMR010000010">
    <property type="protein sequence ID" value="KAI1873614.1"/>
    <property type="molecule type" value="Genomic_DNA"/>
</dbReference>
<feature type="compositionally biased region" description="Basic and acidic residues" evidence="1">
    <location>
        <begin position="58"/>
        <end position="71"/>
    </location>
</feature>
<feature type="compositionally biased region" description="Low complexity" evidence="1">
    <location>
        <begin position="342"/>
        <end position="359"/>
    </location>
</feature>
<proteinExistence type="predicted"/>
<feature type="region of interest" description="Disordered" evidence="1">
    <location>
        <begin position="49"/>
        <end position="224"/>
    </location>
</feature>
<feature type="compositionally biased region" description="Acidic residues" evidence="1">
    <location>
        <begin position="791"/>
        <end position="810"/>
    </location>
</feature>
<organism evidence="2 3">
    <name type="scientific">Neoarthrinium moseri</name>
    <dbReference type="NCBI Taxonomy" id="1658444"/>
    <lineage>
        <taxon>Eukaryota</taxon>
        <taxon>Fungi</taxon>
        <taxon>Dikarya</taxon>
        <taxon>Ascomycota</taxon>
        <taxon>Pezizomycotina</taxon>
        <taxon>Sordariomycetes</taxon>
        <taxon>Xylariomycetidae</taxon>
        <taxon>Amphisphaeriales</taxon>
        <taxon>Apiosporaceae</taxon>
        <taxon>Neoarthrinium</taxon>
    </lineage>
</organism>
<reference evidence="2" key="1">
    <citation type="submission" date="2021-03" db="EMBL/GenBank/DDBJ databases">
        <title>Revisited historic fungal species revealed as producer of novel bioactive compounds through whole genome sequencing and comparative genomics.</title>
        <authorList>
            <person name="Vignolle G.A."/>
            <person name="Hochenegger N."/>
            <person name="Mach R.L."/>
            <person name="Mach-Aigner A.R."/>
            <person name="Javad Rahimi M."/>
            <person name="Salim K.A."/>
            <person name="Chan C.M."/>
            <person name="Lim L.B.L."/>
            <person name="Cai F."/>
            <person name="Druzhinina I.S."/>
            <person name="U'Ren J.M."/>
            <person name="Derntl C."/>
        </authorList>
    </citation>
    <scope>NUCLEOTIDE SEQUENCE</scope>
    <source>
        <strain evidence="2">TUCIM 5799</strain>
    </source>
</reference>
<evidence type="ECO:0000313" key="2">
    <source>
        <dbReference type="EMBL" id="KAI1873614.1"/>
    </source>
</evidence>